<dbReference type="RefSeq" id="WP_130854775.1">
    <property type="nucleotide sequence ID" value="NZ_JBHLWO010000001.1"/>
</dbReference>
<reference evidence="10 11" key="1">
    <citation type="submission" date="2024-09" db="EMBL/GenBank/DDBJ databases">
        <authorList>
            <person name="Sun Q."/>
            <person name="Mori K."/>
        </authorList>
    </citation>
    <scope>NUCLEOTIDE SEQUENCE [LARGE SCALE GENOMIC DNA]</scope>
    <source>
        <strain evidence="10 11">CCM 7765</strain>
    </source>
</reference>
<organism evidence="10 11">
    <name type="scientific">Olivibacter oleidegradans</name>
    <dbReference type="NCBI Taxonomy" id="760123"/>
    <lineage>
        <taxon>Bacteria</taxon>
        <taxon>Pseudomonadati</taxon>
        <taxon>Bacteroidota</taxon>
        <taxon>Sphingobacteriia</taxon>
        <taxon>Sphingobacteriales</taxon>
        <taxon>Sphingobacteriaceae</taxon>
        <taxon>Olivibacter</taxon>
    </lineage>
</organism>
<feature type="signal peptide" evidence="8">
    <location>
        <begin position="1"/>
        <end position="21"/>
    </location>
</feature>
<dbReference type="EMBL" id="JBHLWO010000001">
    <property type="protein sequence ID" value="MFC0317203.1"/>
    <property type="molecule type" value="Genomic_DNA"/>
</dbReference>
<dbReference type="SUPFAM" id="SSF49464">
    <property type="entry name" value="Carboxypeptidase regulatory domain-like"/>
    <property type="match status" value="1"/>
</dbReference>
<comment type="similarity">
    <text evidence="7">Belongs to the TonB-dependent receptor family.</text>
</comment>
<dbReference type="SUPFAM" id="SSF56935">
    <property type="entry name" value="Porins"/>
    <property type="match status" value="1"/>
</dbReference>
<evidence type="ECO:0000256" key="5">
    <source>
        <dbReference type="ARBA" id="ARBA00023136"/>
    </source>
</evidence>
<evidence type="ECO:0000256" key="2">
    <source>
        <dbReference type="ARBA" id="ARBA00022448"/>
    </source>
</evidence>
<evidence type="ECO:0000256" key="8">
    <source>
        <dbReference type="SAM" id="SignalP"/>
    </source>
</evidence>
<keyword evidence="5 7" id="KW-0472">Membrane</keyword>
<keyword evidence="6 7" id="KW-0998">Cell outer membrane</keyword>
<dbReference type="InterPro" id="IPR023997">
    <property type="entry name" value="TonB-dep_OMP_SusC/RagA_CS"/>
</dbReference>
<gene>
    <name evidence="10" type="ORF">ACFFI0_02735</name>
</gene>
<dbReference type="Pfam" id="PF13715">
    <property type="entry name" value="CarbopepD_reg_2"/>
    <property type="match status" value="1"/>
</dbReference>
<evidence type="ECO:0000256" key="7">
    <source>
        <dbReference type="PROSITE-ProRule" id="PRU01360"/>
    </source>
</evidence>
<dbReference type="Gene3D" id="2.60.40.1120">
    <property type="entry name" value="Carboxypeptidase-like, regulatory domain"/>
    <property type="match status" value="1"/>
</dbReference>
<keyword evidence="2 7" id="KW-0813">Transport</keyword>
<keyword evidence="8" id="KW-0732">Signal</keyword>
<dbReference type="Gene3D" id="2.40.170.20">
    <property type="entry name" value="TonB-dependent receptor, beta-barrel domain"/>
    <property type="match status" value="1"/>
</dbReference>
<dbReference type="NCBIfam" id="TIGR04056">
    <property type="entry name" value="OMP_RagA_SusC"/>
    <property type="match status" value="1"/>
</dbReference>
<evidence type="ECO:0000256" key="6">
    <source>
        <dbReference type="ARBA" id="ARBA00023237"/>
    </source>
</evidence>
<evidence type="ECO:0000259" key="9">
    <source>
        <dbReference type="Pfam" id="PF07715"/>
    </source>
</evidence>
<dbReference type="NCBIfam" id="TIGR04057">
    <property type="entry name" value="SusC_RagA_signa"/>
    <property type="match status" value="1"/>
</dbReference>
<dbReference type="InterPro" id="IPR037066">
    <property type="entry name" value="Plug_dom_sf"/>
</dbReference>
<comment type="subcellular location">
    <subcellularLocation>
        <location evidence="1 7">Cell outer membrane</location>
        <topology evidence="1 7">Multi-pass membrane protein</topology>
    </subcellularLocation>
</comment>
<keyword evidence="4 7" id="KW-0812">Transmembrane</keyword>
<dbReference type="InterPro" id="IPR036942">
    <property type="entry name" value="Beta-barrel_TonB_sf"/>
</dbReference>
<dbReference type="InterPro" id="IPR012910">
    <property type="entry name" value="Plug_dom"/>
</dbReference>
<comment type="caution">
    <text evidence="10">The sequence shown here is derived from an EMBL/GenBank/DDBJ whole genome shotgun (WGS) entry which is preliminary data.</text>
</comment>
<protein>
    <submittedName>
        <fullName evidence="10">SusC/RagA family TonB-linked outer membrane protein</fullName>
    </submittedName>
</protein>
<accession>A0ABV6HGX9</accession>
<keyword evidence="11" id="KW-1185">Reference proteome</keyword>
<dbReference type="Gene3D" id="2.170.130.10">
    <property type="entry name" value="TonB-dependent receptor, plug domain"/>
    <property type="match status" value="1"/>
</dbReference>
<proteinExistence type="inferred from homology"/>
<evidence type="ECO:0000256" key="3">
    <source>
        <dbReference type="ARBA" id="ARBA00022452"/>
    </source>
</evidence>
<dbReference type="PROSITE" id="PS52016">
    <property type="entry name" value="TONB_DEPENDENT_REC_3"/>
    <property type="match status" value="1"/>
</dbReference>
<evidence type="ECO:0000313" key="10">
    <source>
        <dbReference type="EMBL" id="MFC0317203.1"/>
    </source>
</evidence>
<feature type="domain" description="TonB-dependent receptor plug" evidence="9">
    <location>
        <begin position="118"/>
        <end position="238"/>
    </location>
</feature>
<dbReference type="InterPro" id="IPR008969">
    <property type="entry name" value="CarboxyPept-like_regulatory"/>
</dbReference>
<evidence type="ECO:0000256" key="1">
    <source>
        <dbReference type="ARBA" id="ARBA00004571"/>
    </source>
</evidence>
<feature type="chain" id="PRO_5045612351" evidence="8">
    <location>
        <begin position="22"/>
        <end position="998"/>
    </location>
</feature>
<keyword evidence="3 7" id="KW-1134">Transmembrane beta strand</keyword>
<dbReference type="Proteomes" id="UP001589774">
    <property type="component" value="Unassembled WGS sequence"/>
</dbReference>
<dbReference type="InterPro" id="IPR023996">
    <property type="entry name" value="TonB-dep_OMP_SusC/RagA"/>
</dbReference>
<name>A0ABV6HGX9_9SPHI</name>
<dbReference type="Pfam" id="PF07715">
    <property type="entry name" value="Plug"/>
    <property type="match status" value="1"/>
</dbReference>
<evidence type="ECO:0000256" key="4">
    <source>
        <dbReference type="ARBA" id="ARBA00022692"/>
    </source>
</evidence>
<evidence type="ECO:0000313" key="11">
    <source>
        <dbReference type="Proteomes" id="UP001589774"/>
    </source>
</evidence>
<sequence>MKQKLLSFFLLFTLLIGAVYAQERRVSGKVSDENGQPLPGVSVVVSGSTIGTQTSNDGMFSLSVPAGAVSLTFSYIGYKTLVQSLSAGNNLDVTLGINASELSEVVVVGYGQQSRALSTQTVASVSSESFKNVPIQTPQQILQGQAAGVNMVNSSGVLGAEAQITIRGGSSLSAGGRPLYVIDGVPLNSAGAQYTQAQGGASALNPLININPNDIESMTVLKDASAVAIYGSRGSNGVILITTKKGTGQGKTKINADYFTGFSKPTSLEPMMNADQWRQFRTDYLTANNASVPQFPTTSYDWIDNVVRTGHVNTANLSATGGSEKTTFFVGGTYSTESGYTIGNQMDRLSGRINLNHKVSDKVNFGVNYNLSHVDMDRIGAENNTYAPLTSAYLQLPYITPYGPDGKFQNTGFIANVIAIEQTGINKNWSDRSTGNAYAELEVIEGLKLKTDWGIDNYKIDEKYRESDLLTPGGYGYRTNYTDNKWLTTNTLNYNKTFDGRHNIGALLGYSFEKATLTQIFVEGTGYASDGLPNVGSASNPVSASEEIFDWALESQFARVNYSFDDKYLFEGSFRRDGSSRFGPNKKYGNFYALSGGWVISNEGFFNKDNNIAQFLKLTTSYGTAGNDNIGYYDYLGTFLAGTDANSQIVNYNGESGLVPSRVANPNLSWEETAQFDVGLSGRFFNAIDIQMNFYNKTSRDLLLNVPLPFTTGFASASQNVGKLRNRGFEFTINSENINRDHFTWRTSFNIAFNKNTVLELPENRDEDGRNFLGTGEQRAIVGHSKNTFYLIRYNGINPETGDAEWLTKDGTPTTSPTAADRVIVGKADPTFQGGITNTFTFKGFDLTAFFNFTQGNDVYIDGLEFTDNFGSGSYNKSVKLLDYWRQPGDQAFAPALNSDTRTTYHQPSTKQMMDGSYLRLKTLTLGYNLPSSFLAKTKIFSSARIYFLGQNLWTVKSKDFRGDPEISANGASNLTIGQSFFALPQAKSYTFGVNLTL</sequence>
<dbReference type="InterPro" id="IPR039426">
    <property type="entry name" value="TonB-dep_rcpt-like"/>
</dbReference>